<sequence length="290" mass="30539">MATAGVVVATAAVIGVTARASASALRAFLDYYAGVLTLVALTATVAWGLISTDTVVLGSRRRLAAQAVHRATGVTAFGFLLLHIAVKVAERHVRLIESLVPYVPYGARGHALLIGLGTLAGYLLVLALATGALRSAFAGRGRGRAPWWRVLHVCAYPSWFAAITHGLKAGRPAASWVVASYAVCLLAVGGALVARLASPLGRRRRPRPATQPVLQAPKLLSPGPSGDRLTVDRTLCEGHGLCADLLPEIVRLDADGYPVSSAAPLPRHLGDRARRAVRRCPAMALRLERP</sequence>
<organism evidence="10 11">
    <name type="scientific">Streptomyces humicola</name>
    <dbReference type="NCBI Taxonomy" id="2953240"/>
    <lineage>
        <taxon>Bacteria</taxon>
        <taxon>Bacillati</taxon>
        <taxon>Actinomycetota</taxon>
        <taxon>Actinomycetes</taxon>
        <taxon>Kitasatosporales</taxon>
        <taxon>Streptomycetaceae</taxon>
        <taxon>Streptomyces</taxon>
    </lineage>
</organism>
<keyword evidence="3" id="KW-0479">Metal-binding</keyword>
<evidence type="ECO:0000313" key="11">
    <source>
        <dbReference type="Proteomes" id="UP001057702"/>
    </source>
</evidence>
<reference evidence="10" key="1">
    <citation type="submission" date="2022-06" db="EMBL/GenBank/DDBJ databases">
        <title>Draft genome sequence of Streptomyces sp. RB6PN25 isolated from peat swamp forest in Thailand.</title>
        <authorList>
            <person name="Duangmal K."/>
            <person name="Klaysubun C."/>
        </authorList>
    </citation>
    <scope>NUCLEOTIDE SEQUENCE</scope>
    <source>
        <strain evidence="10">RB6PN25</strain>
    </source>
</reference>
<evidence type="ECO:0000313" key="10">
    <source>
        <dbReference type="EMBL" id="MCQ4081946.1"/>
    </source>
</evidence>
<evidence type="ECO:0000256" key="5">
    <source>
        <dbReference type="ARBA" id="ARBA00023004"/>
    </source>
</evidence>
<comment type="caution">
    <text evidence="10">The sequence shown here is derived from an EMBL/GenBank/DDBJ whole genome shotgun (WGS) entry which is preliminary data.</text>
</comment>
<feature type="region of interest" description="Disordered" evidence="8">
    <location>
        <begin position="202"/>
        <end position="226"/>
    </location>
</feature>
<keyword evidence="6" id="KW-0411">Iron-sulfur</keyword>
<feature type="transmembrane region" description="Helical" evidence="9">
    <location>
        <begin position="173"/>
        <end position="197"/>
    </location>
</feature>
<dbReference type="Proteomes" id="UP001057702">
    <property type="component" value="Unassembled WGS sequence"/>
</dbReference>
<gene>
    <name evidence="10" type="ORF">NGB36_15345</name>
</gene>
<feature type="transmembrane region" description="Helical" evidence="9">
    <location>
        <begin position="109"/>
        <end position="129"/>
    </location>
</feature>
<dbReference type="Gene3D" id="3.30.70.20">
    <property type="match status" value="1"/>
</dbReference>
<feature type="transmembrane region" description="Helical" evidence="9">
    <location>
        <begin position="150"/>
        <end position="167"/>
    </location>
</feature>
<keyword evidence="2" id="KW-0813">Transport</keyword>
<evidence type="ECO:0000256" key="4">
    <source>
        <dbReference type="ARBA" id="ARBA00022982"/>
    </source>
</evidence>
<comment type="cofactor">
    <cofactor evidence="1">
        <name>[3Fe-4S] cluster</name>
        <dbReference type="ChEBI" id="CHEBI:21137"/>
    </cofactor>
</comment>
<evidence type="ECO:0000256" key="8">
    <source>
        <dbReference type="SAM" id="MobiDB-lite"/>
    </source>
</evidence>
<evidence type="ECO:0000256" key="9">
    <source>
        <dbReference type="SAM" id="Phobius"/>
    </source>
</evidence>
<protein>
    <submittedName>
        <fullName evidence="10">Ferredoxin</fullName>
    </submittedName>
</protein>
<dbReference type="EMBL" id="JANFNG010000010">
    <property type="protein sequence ID" value="MCQ4081946.1"/>
    <property type="molecule type" value="Genomic_DNA"/>
</dbReference>
<dbReference type="PANTHER" id="PTHR36923">
    <property type="entry name" value="FERREDOXIN"/>
    <property type="match status" value="1"/>
</dbReference>
<keyword evidence="9" id="KW-0812">Transmembrane</keyword>
<keyword evidence="9" id="KW-1133">Transmembrane helix</keyword>
<keyword evidence="7" id="KW-0003">3Fe-4S</keyword>
<keyword evidence="9" id="KW-0472">Membrane</keyword>
<dbReference type="PANTHER" id="PTHR36923:SF3">
    <property type="entry name" value="FERREDOXIN"/>
    <property type="match status" value="1"/>
</dbReference>
<evidence type="ECO:0000256" key="2">
    <source>
        <dbReference type="ARBA" id="ARBA00022448"/>
    </source>
</evidence>
<accession>A0ABT1PW86</accession>
<evidence type="ECO:0000256" key="3">
    <source>
        <dbReference type="ARBA" id="ARBA00022723"/>
    </source>
</evidence>
<dbReference type="InterPro" id="IPR051269">
    <property type="entry name" value="Fe-S_cluster_ET"/>
</dbReference>
<keyword evidence="4" id="KW-0249">Electron transport</keyword>
<keyword evidence="5" id="KW-0408">Iron</keyword>
<dbReference type="RefSeq" id="WP_255920841.1">
    <property type="nucleotide sequence ID" value="NZ_JANFNG010000010.1"/>
</dbReference>
<evidence type="ECO:0000256" key="7">
    <source>
        <dbReference type="ARBA" id="ARBA00023291"/>
    </source>
</evidence>
<keyword evidence="11" id="KW-1185">Reference proteome</keyword>
<evidence type="ECO:0000256" key="1">
    <source>
        <dbReference type="ARBA" id="ARBA00001927"/>
    </source>
</evidence>
<proteinExistence type="predicted"/>
<dbReference type="Pfam" id="PF13459">
    <property type="entry name" value="Fer4_15"/>
    <property type="match status" value="1"/>
</dbReference>
<dbReference type="SUPFAM" id="SSF54862">
    <property type="entry name" value="4Fe-4S ferredoxins"/>
    <property type="match status" value="1"/>
</dbReference>
<feature type="transmembrane region" description="Helical" evidence="9">
    <location>
        <begin position="32"/>
        <end position="50"/>
    </location>
</feature>
<name>A0ABT1PW86_9ACTN</name>
<evidence type="ECO:0000256" key="6">
    <source>
        <dbReference type="ARBA" id="ARBA00023014"/>
    </source>
</evidence>